<dbReference type="GO" id="GO:0005975">
    <property type="term" value="P:carbohydrate metabolic process"/>
    <property type="evidence" value="ECO:0007669"/>
    <property type="project" value="InterPro"/>
</dbReference>
<dbReference type="NCBIfam" id="NF002557">
    <property type="entry name" value="PRK02122.1"/>
    <property type="match status" value="1"/>
</dbReference>
<dbReference type="RefSeq" id="WP_139066223.1">
    <property type="nucleotide sequence ID" value="NZ_CP040812.1"/>
</dbReference>
<dbReference type="Proteomes" id="UP000309016">
    <property type="component" value="Chromosome"/>
</dbReference>
<keyword evidence="5" id="KW-1185">Reference proteome</keyword>
<dbReference type="Pfam" id="PF02585">
    <property type="entry name" value="PIG-L"/>
    <property type="match status" value="1"/>
</dbReference>
<name>A0A5B7X4L2_9FLAO</name>
<dbReference type="InterPro" id="IPR052960">
    <property type="entry name" value="GlcN6P_deaminase-like"/>
</dbReference>
<dbReference type="PANTHER" id="PTHR42892">
    <property type="entry name" value="GLUCOSAMINE-6-PHOSPHATE DEAMINASE-LIKE PROTEIN BT_0258-RELATED"/>
    <property type="match status" value="1"/>
</dbReference>
<dbReference type="InterPro" id="IPR024078">
    <property type="entry name" value="LmbE-like_dom_sf"/>
</dbReference>
<dbReference type="EC" id="3.5.99.6" evidence="1"/>
<gene>
    <name evidence="4" type="primary">nagB</name>
    <name evidence="4" type="ORF">FHG64_09750</name>
</gene>
<dbReference type="Gene3D" id="3.40.50.10320">
    <property type="entry name" value="LmbE-like"/>
    <property type="match status" value="1"/>
</dbReference>
<sequence>MARLNLLEETRFERLPVTVYKDQQEAAEEIAQQIGTIIKLKQEKGENAVLGLATGATPVEVYARLVRMHKEEGLSFKNVITFNLDEYYPMQPDAKQSYVAFMDEQLFNHVDIDRKNIHIPDGTLAAEEIAGYCLSYEHKIEEVGGLDLQILGIGRTGHIGFNEPGSAPNSGTRLVTLDDLTRRDAARDFGGKENVPTKAITMGIGTIFKAKEIILMAWSKKKASIIKKAVEGEISGNVPATYLQLSDNVKFVLDEDAASELTRFDTPWLVKDCDWNKALIKKAVIWLSSETGKPILKLTDEDYNNHGMAQLATEQGPAYDINIHVFNQLQHSITGWPGGKPNADDSQRPERAEPARKRSLIFSPHPDDDVISMGGTFIRLVDQGHDVHVAYQTSGNTAVWDTDVLRYVEFAIDFNKSIGKDTKELESTYEKMRSFLSKKQPNEIDIPEIRDVKAFIRKTEAYAGARYAGLNDSNIHFMALPFYETGKTVRNPVKEKDIEITMDLLQEIKPHQVFAAGDFDDPHGTHIVCFRIILAALEGLRETEEWTKDCWLWMYRGAWNEFETHEIEMAVPLSPMEVKKKRQAIFQHQSQKDHPVFPGDDEREFWVRAEQRNRETAVNYDKLGLANYEAMEAFVRWKFSDEVR</sequence>
<feature type="domain" description="Glucosamine/galactosamine-6-phosphate isomerase" evidence="3">
    <location>
        <begin position="22"/>
        <end position="245"/>
    </location>
</feature>
<evidence type="ECO:0000259" key="3">
    <source>
        <dbReference type="Pfam" id="PF01182"/>
    </source>
</evidence>
<dbReference type="Pfam" id="PF01182">
    <property type="entry name" value="Glucosamine_iso"/>
    <property type="match status" value="1"/>
</dbReference>
<dbReference type="InterPro" id="IPR004547">
    <property type="entry name" value="Glucosamine6P_isomerase"/>
</dbReference>
<dbReference type="SUPFAM" id="SSF100950">
    <property type="entry name" value="NagB/RpiA/CoA transferase-like"/>
    <property type="match status" value="1"/>
</dbReference>
<dbReference type="InterPro" id="IPR003737">
    <property type="entry name" value="GlcNAc_PI_deacetylase-related"/>
</dbReference>
<evidence type="ECO:0000256" key="1">
    <source>
        <dbReference type="NCBIfam" id="TIGR00502"/>
    </source>
</evidence>
<feature type="region of interest" description="Disordered" evidence="2">
    <location>
        <begin position="336"/>
        <end position="357"/>
    </location>
</feature>
<dbReference type="GO" id="GO:0004342">
    <property type="term" value="F:glucosamine-6-phosphate deaminase activity"/>
    <property type="evidence" value="ECO:0007669"/>
    <property type="project" value="UniProtKB-UniRule"/>
</dbReference>
<dbReference type="NCBIfam" id="TIGR00502">
    <property type="entry name" value="nagB"/>
    <property type="match status" value="1"/>
</dbReference>
<proteinExistence type="predicted"/>
<feature type="compositionally biased region" description="Basic and acidic residues" evidence="2">
    <location>
        <begin position="342"/>
        <end position="356"/>
    </location>
</feature>
<dbReference type="PANTHER" id="PTHR42892:SF1">
    <property type="entry name" value="GLUCOSAMINE-6-PHOSPHATE ISOMERASE"/>
    <property type="match status" value="1"/>
</dbReference>
<organism evidence="4 5">
    <name type="scientific">Antarcticibacterium flavum</name>
    <dbReference type="NCBI Taxonomy" id="2058175"/>
    <lineage>
        <taxon>Bacteria</taxon>
        <taxon>Pseudomonadati</taxon>
        <taxon>Bacteroidota</taxon>
        <taxon>Flavobacteriia</taxon>
        <taxon>Flavobacteriales</taxon>
        <taxon>Flavobacteriaceae</taxon>
        <taxon>Antarcticibacterium</taxon>
    </lineage>
</organism>
<dbReference type="InterPro" id="IPR037171">
    <property type="entry name" value="NagB/RpiA_transferase-like"/>
</dbReference>
<dbReference type="CDD" id="cd01399">
    <property type="entry name" value="GlcN6P_deaminase"/>
    <property type="match status" value="1"/>
</dbReference>
<evidence type="ECO:0000313" key="4">
    <source>
        <dbReference type="EMBL" id="QCY69658.1"/>
    </source>
</evidence>
<dbReference type="KEGG" id="afla:FHG64_09750"/>
<dbReference type="AlphaFoldDB" id="A0A5B7X4L2"/>
<evidence type="ECO:0000256" key="2">
    <source>
        <dbReference type="SAM" id="MobiDB-lite"/>
    </source>
</evidence>
<dbReference type="InterPro" id="IPR006148">
    <property type="entry name" value="Glc/Gal-6P_isomerase"/>
</dbReference>
<reference evidence="4 5" key="1">
    <citation type="submission" date="2019-06" db="EMBL/GenBank/DDBJ databases">
        <title>Complete genome sequence of Antarcticibacterium flavum KCTC 52984T from an Antarctic marine sediment.</title>
        <authorList>
            <person name="Lee Y.M."/>
            <person name="Shin S.C."/>
        </authorList>
    </citation>
    <scope>NUCLEOTIDE SEQUENCE [LARGE SCALE GENOMIC DNA]</scope>
    <source>
        <strain evidence="4 5">KCTC 52984</strain>
    </source>
</reference>
<keyword evidence="4" id="KW-0378">Hydrolase</keyword>
<dbReference type="Gene3D" id="3.40.50.1360">
    <property type="match status" value="1"/>
</dbReference>
<evidence type="ECO:0000313" key="5">
    <source>
        <dbReference type="Proteomes" id="UP000309016"/>
    </source>
</evidence>
<protein>
    <recommendedName>
        <fullName evidence="1">Glucosamine-6-phosphate deaminase</fullName>
        <ecNumber evidence="1">3.5.99.6</ecNumber>
    </recommendedName>
</protein>
<dbReference type="EMBL" id="CP040812">
    <property type="protein sequence ID" value="QCY69658.1"/>
    <property type="molecule type" value="Genomic_DNA"/>
</dbReference>
<dbReference type="SUPFAM" id="SSF102588">
    <property type="entry name" value="LmbE-like"/>
    <property type="match status" value="1"/>
</dbReference>
<dbReference type="OrthoDB" id="9791139at2"/>
<dbReference type="GO" id="GO:0006046">
    <property type="term" value="P:N-acetylglucosamine catabolic process"/>
    <property type="evidence" value="ECO:0007669"/>
    <property type="project" value="UniProtKB-UniRule"/>
</dbReference>
<accession>A0A5B7X4L2</accession>